<keyword evidence="1" id="KW-0547">Nucleotide-binding</keyword>
<proteinExistence type="predicted"/>
<reference evidence="3" key="1">
    <citation type="journal article" date="2014" name="Int. J. Syst. Evol. Microbiol.">
        <title>Complete genome sequence of Corynebacterium casei LMG S-19264T (=DSM 44701T), isolated from a smear-ripened cheese.</title>
        <authorList>
            <consortium name="US DOE Joint Genome Institute (JGI-PGF)"/>
            <person name="Walter F."/>
            <person name="Albersmeier A."/>
            <person name="Kalinowski J."/>
            <person name="Ruckert C."/>
        </authorList>
    </citation>
    <scope>NUCLEOTIDE SEQUENCE</scope>
    <source>
        <strain evidence="3">NBRC 110023</strain>
    </source>
</reference>
<dbReference type="EMBL" id="BSOT01000006">
    <property type="protein sequence ID" value="GLR71837.1"/>
    <property type="molecule type" value="Genomic_DNA"/>
</dbReference>
<dbReference type="Proteomes" id="UP001156601">
    <property type="component" value="Unassembled WGS sequence"/>
</dbReference>
<dbReference type="SUPFAM" id="SSF52540">
    <property type="entry name" value="P-loop containing nucleoside triphosphate hydrolases"/>
    <property type="match status" value="1"/>
</dbReference>
<gene>
    <name evidence="3" type="ORF">GCM10007852_27450</name>
</gene>
<dbReference type="GO" id="GO:0005525">
    <property type="term" value="F:GTP binding"/>
    <property type="evidence" value="ECO:0007669"/>
    <property type="project" value="UniProtKB-KW"/>
</dbReference>
<dbReference type="AlphaFoldDB" id="A0AA37WJA0"/>
<keyword evidence="2" id="KW-0342">GTP-binding</keyword>
<dbReference type="SMART" id="SM00173">
    <property type="entry name" value="RAS"/>
    <property type="match status" value="1"/>
</dbReference>
<evidence type="ECO:0000256" key="1">
    <source>
        <dbReference type="ARBA" id="ARBA00022741"/>
    </source>
</evidence>
<dbReference type="PANTHER" id="PTHR24073">
    <property type="entry name" value="DRAB5-RELATED"/>
    <property type="match status" value="1"/>
</dbReference>
<evidence type="ECO:0000313" key="3">
    <source>
        <dbReference type="EMBL" id="GLR71837.1"/>
    </source>
</evidence>
<evidence type="ECO:0008006" key="5">
    <source>
        <dbReference type="Google" id="ProtNLM"/>
    </source>
</evidence>
<dbReference type="InterPro" id="IPR001806">
    <property type="entry name" value="Small_GTPase"/>
</dbReference>
<dbReference type="Gene3D" id="3.40.50.300">
    <property type="entry name" value="P-loop containing nucleotide triphosphate hydrolases"/>
    <property type="match status" value="1"/>
</dbReference>
<name>A0AA37WJA0_9ALTE</name>
<organism evidence="3 4">
    <name type="scientific">Agaribacter marinus</name>
    <dbReference type="NCBI Taxonomy" id="1431249"/>
    <lineage>
        <taxon>Bacteria</taxon>
        <taxon>Pseudomonadati</taxon>
        <taxon>Pseudomonadota</taxon>
        <taxon>Gammaproteobacteria</taxon>
        <taxon>Alteromonadales</taxon>
        <taxon>Alteromonadaceae</taxon>
        <taxon>Agaribacter</taxon>
    </lineage>
</organism>
<accession>A0AA37WJA0</accession>
<comment type="caution">
    <text evidence="3">The sequence shown here is derived from an EMBL/GenBank/DDBJ whole genome shotgun (WGS) entry which is preliminary data.</text>
</comment>
<dbReference type="SMART" id="SM00175">
    <property type="entry name" value="RAB"/>
    <property type="match status" value="1"/>
</dbReference>
<sequence length="151" mass="16706">MGKTSLIKQFVEGIFSEKYLTSIGVKVDKKIVSGGYTPVQLLLWDLEGVDRYTGFNPRYLRGCSGIIFVADTSRFASIPEVMELHDLASEHTDAPSILAINKSDLAPSINWCEDTVSKHTACFKKTFRTSAKTGSQVNAMFEAMSQIVTME</sequence>
<dbReference type="PROSITE" id="PS51419">
    <property type="entry name" value="RAB"/>
    <property type="match status" value="1"/>
</dbReference>
<dbReference type="InterPro" id="IPR027417">
    <property type="entry name" value="P-loop_NTPase"/>
</dbReference>
<reference evidence="3" key="2">
    <citation type="submission" date="2023-01" db="EMBL/GenBank/DDBJ databases">
        <title>Draft genome sequence of Agaribacter marinus strain NBRC 110023.</title>
        <authorList>
            <person name="Sun Q."/>
            <person name="Mori K."/>
        </authorList>
    </citation>
    <scope>NUCLEOTIDE SEQUENCE</scope>
    <source>
        <strain evidence="3">NBRC 110023</strain>
    </source>
</reference>
<dbReference type="Pfam" id="PF00071">
    <property type="entry name" value="Ras"/>
    <property type="match status" value="1"/>
</dbReference>
<evidence type="ECO:0000256" key="2">
    <source>
        <dbReference type="ARBA" id="ARBA00023134"/>
    </source>
</evidence>
<evidence type="ECO:0000313" key="4">
    <source>
        <dbReference type="Proteomes" id="UP001156601"/>
    </source>
</evidence>
<protein>
    <recommendedName>
        <fullName evidence="5">GTP-binding protein</fullName>
    </recommendedName>
</protein>
<dbReference type="PRINTS" id="PR00449">
    <property type="entry name" value="RASTRNSFRMNG"/>
</dbReference>
<dbReference type="GO" id="GO:0003924">
    <property type="term" value="F:GTPase activity"/>
    <property type="evidence" value="ECO:0007669"/>
    <property type="project" value="InterPro"/>
</dbReference>
<keyword evidence="4" id="KW-1185">Reference proteome</keyword>